<dbReference type="PANTHER" id="PTHR43104:SF2">
    <property type="entry name" value="L-2-HYDROXYGLUTARATE DEHYDROGENASE, MITOCHONDRIAL"/>
    <property type="match status" value="1"/>
</dbReference>
<proteinExistence type="inferred from homology"/>
<dbReference type="InterPro" id="IPR006231">
    <property type="entry name" value="MQO"/>
</dbReference>
<dbReference type="GO" id="GO:0006099">
    <property type="term" value="P:tricarboxylic acid cycle"/>
    <property type="evidence" value="ECO:0007669"/>
    <property type="project" value="UniProtKB-UniRule"/>
</dbReference>
<evidence type="ECO:0000256" key="4">
    <source>
        <dbReference type="ARBA" id="ARBA00006389"/>
    </source>
</evidence>
<dbReference type="RefSeq" id="WP_091432414.1">
    <property type="nucleotide sequence ID" value="NZ_FNMV01000008.1"/>
</dbReference>
<dbReference type="EMBL" id="FNMV01000008">
    <property type="protein sequence ID" value="SDX25287.1"/>
    <property type="molecule type" value="Genomic_DNA"/>
</dbReference>
<name>A0A1H3A6E8_9FLAO</name>
<comment type="catalytic activity">
    <reaction evidence="1 9">
        <text>(S)-malate + a quinone = a quinol + oxaloacetate</text>
        <dbReference type="Rhea" id="RHEA:46012"/>
        <dbReference type="ChEBI" id="CHEBI:15589"/>
        <dbReference type="ChEBI" id="CHEBI:16452"/>
        <dbReference type="ChEBI" id="CHEBI:24646"/>
        <dbReference type="ChEBI" id="CHEBI:132124"/>
        <dbReference type="EC" id="1.1.5.4"/>
    </reaction>
</comment>
<dbReference type="SUPFAM" id="SSF51905">
    <property type="entry name" value="FAD/NAD(P)-binding domain"/>
    <property type="match status" value="1"/>
</dbReference>
<keyword evidence="7 9" id="KW-0274">FAD</keyword>
<protein>
    <recommendedName>
        <fullName evidence="9">Probable malate:quinone oxidoreductase</fullName>
        <ecNumber evidence="9">1.1.5.4</ecNumber>
    </recommendedName>
    <alternativeName>
        <fullName evidence="9">MQO</fullName>
    </alternativeName>
    <alternativeName>
        <fullName evidence="9">Malate dehydrogenase [quinone]</fullName>
    </alternativeName>
</protein>
<evidence type="ECO:0000256" key="8">
    <source>
        <dbReference type="ARBA" id="ARBA00023002"/>
    </source>
</evidence>
<dbReference type="UniPathway" id="UPA00223">
    <property type="reaction ID" value="UER01008"/>
</dbReference>
<dbReference type="EC" id="1.1.5.4" evidence="9"/>
<comment type="pathway">
    <text evidence="3 9">Carbohydrate metabolism; tricarboxylic acid cycle; oxaloacetate from (S)-malate (quinone route): step 1/1.</text>
</comment>
<dbReference type="NCBIfam" id="NF003614">
    <property type="entry name" value="PRK05257.3-5"/>
    <property type="match status" value="1"/>
</dbReference>
<evidence type="ECO:0000256" key="3">
    <source>
        <dbReference type="ARBA" id="ARBA00005012"/>
    </source>
</evidence>
<evidence type="ECO:0000256" key="7">
    <source>
        <dbReference type="ARBA" id="ARBA00022827"/>
    </source>
</evidence>
<evidence type="ECO:0000256" key="6">
    <source>
        <dbReference type="ARBA" id="ARBA00022630"/>
    </source>
</evidence>
<dbReference type="AlphaFoldDB" id="A0A1H3A6E8"/>
<dbReference type="PANTHER" id="PTHR43104">
    <property type="entry name" value="L-2-HYDROXYGLUTARATE DEHYDROGENASE, MITOCHONDRIAL"/>
    <property type="match status" value="1"/>
</dbReference>
<dbReference type="InterPro" id="IPR036188">
    <property type="entry name" value="FAD/NAD-bd_sf"/>
</dbReference>
<dbReference type="OrthoDB" id="9763983at2"/>
<dbReference type="NCBIfam" id="NF003603">
    <property type="entry name" value="PRK05257.1-1"/>
    <property type="match status" value="1"/>
</dbReference>
<dbReference type="GO" id="GO:0047545">
    <property type="term" value="F:(S)-2-hydroxyglutarate dehydrogenase activity"/>
    <property type="evidence" value="ECO:0007669"/>
    <property type="project" value="TreeGrafter"/>
</dbReference>
<dbReference type="NCBIfam" id="NF003605">
    <property type="entry name" value="PRK05257.1-4"/>
    <property type="match status" value="1"/>
</dbReference>
<sequence>MPDTTIRSNTEVVLIGAGIMSATLGLILKELQPDLKIEIFERLDIAAAESSDAWNNAGTGHSAFCELNYTPESADGSVDPKKAISIAESFEVSRQFWAYLVEQKKVPSPENFIKSIPHMSFVWGDKNVAYLKKRFDALQQNQLFKDMVYSTDFSQMKEWMPLVMEGRDASQNMAATYMAMGTDVNFGELTRSIFNYLDTLDGVTIHYHHEVQKMKQREDKSWRIKITDLASGQKRKVYSKFVFIGAGGGSLPLLEKADVPEGEGFGGFPVSGQWLKCINPEVIAQHKAKVYGKASVGAPPMSVPHIDSRMINGEKQLLFGPFAGFSTRFLKNGSYSDLPFSITTDNILPMISAGIKNIPLTKYLIDQVRQSTEDRINALREYVPNAKSEDWVIERAGQRVQVIKKDEKEGGILEFGTEVITTADGTMAVLLGASPGASTAVSIMVDLVGRCFKEETKTDEWQKKFKEMIPSYGQKLNENAALSDEIRKHTTAVLKL</sequence>
<evidence type="ECO:0000313" key="10">
    <source>
        <dbReference type="EMBL" id="SDX25287.1"/>
    </source>
</evidence>
<dbReference type="Pfam" id="PF06039">
    <property type="entry name" value="Mqo"/>
    <property type="match status" value="1"/>
</dbReference>
<dbReference type="NCBIfam" id="NF003613">
    <property type="entry name" value="PRK05257.3-4"/>
    <property type="match status" value="1"/>
</dbReference>
<comment type="cofactor">
    <cofactor evidence="2 9">
        <name>FAD</name>
        <dbReference type="ChEBI" id="CHEBI:57692"/>
    </cofactor>
</comment>
<keyword evidence="6 9" id="KW-0285">Flavoprotein</keyword>
<evidence type="ECO:0000256" key="9">
    <source>
        <dbReference type="HAMAP-Rule" id="MF_00212"/>
    </source>
</evidence>
<keyword evidence="5 9" id="KW-0816">Tricarboxylic acid cycle</keyword>
<dbReference type="Gene3D" id="3.50.50.60">
    <property type="entry name" value="FAD/NAD(P)-binding domain"/>
    <property type="match status" value="1"/>
</dbReference>
<dbReference type="NCBIfam" id="NF003609">
    <property type="entry name" value="PRK05257.2-5"/>
    <property type="match status" value="1"/>
</dbReference>
<keyword evidence="11" id="KW-1185">Reference proteome</keyword>
<organism evidence="10 11">
    <name type="scientific">Flavobacterium degerlachei</name>
    <dbReference type="NCBI Taxonomy" id="229203"/>
    <lineage>
        <taxon>Bacteria</taxon>
        <taxon>Pseudomonadati</taxon>
        <taxon>Bacteroidota</taxon>
        <taxon>Flavobacteriia</taxon>
        <taxon>Flavobacteriales</taxon>
        <taxon>Flavobacteriaceae</taxon>
        <taxon>Flavobacterium</taxon>
    </lineage>
</organism>
<gene>
    <name evidence="9" type="primary">mqo</name>
    <name evidence="10" type="ORF">SAMN05444338_108137</name>
</gene>
<dbReference type="Proteomes" id="UP000198569">
    <property type="component" value="Unassembled WGS sequence"/>
</dbReference>
<dbReference type="NCBIfam" id="NF003606">
    <property type="entry name" value="PRK05257.2-1"/>
    <property type="match status" value="1"/>
</dbReference>
<evidence type="ECO:0000256" key="5">
    <source>
        <dbReference type="ARBA" id="ARBA00022532"/>
    </source>
</evidence>
<dbReference type="NCBIfam" id="NF003611">
    <property type="entry name" value="PRK05257.3-2"/>
    <property type="match status" value="1"/>
</dbReference>
<dbReference type="NCBIfam" id="TIGR01320">
    <property type="entry name" value="mal_quin_oxido"/>
    <property type="match status" value="1"/>
</dbReference>
<evidence type="ECO:0000256" key="2">
    <source>
        <dbReference type="ARBA" id="ARBA00001974"/>
    </source>
</evidence>
<dbReference type="Gene3D" id="3.30.9.10">
    <property type="entry name" value="D-Amino Acid Oxidase, subunit A, domain 2"/>
    <property type="match status" value="1"/>
</dbReference>
<dbReference type="STRING" id="229203.SAMN05444338_108137"/>
<comment type="similarity">
    <text evidence="4 9">Belongs to the MQO family.</text>
</comment>
<evidence type="ECO:0000256" key="1">
    <source>
        <dbReference type="ARBA" id="ARBA00001139"/>
    </source>
</evidence>
<dbReference type="GO" id="GO:0008924">
    <property type="term" value="F:L-malate dehydrogenase (quinone) activity"/>
    <property type="evidence" value="ECO:0007669"/>
    <property type="project" value="UniProtKB-UniRule"/>
</dbReference>
<accession>A0A1H3A6E8</accession>
<reference evidence="11" key="1">
    <citation type="submission" date="2016-10" db="EMBL/GenBank/DDBJ databases">
        <authorList>
            <person name="Varghese N."/>
            <person name="Submissions S."/>
        </authorList>
    </citation>
    <scope>NUCLEOTIDE SEQUENCE [LARGE SCALE GENOMIC DNA]</scope>
    <source>
        <strain evidence="11">DSM 15718</strain>
    </source>
</reference>
<dbReference type="HAMAP" id="MF_00212">
    <property type="entry name" value="MQO"/>
    <property type="match status" value="1"/>
</dbReference>
<dbReference type="NCBIfam" id="NF009875">
    <property type="entry name" value="PRK13339.1"/>
    <property type="match status" value="1"/>
</dbReference>
<evidence type="ECO:0000313" key="11">
    <source>
        <dbReference type="Proteomes" id="UP000198569"/>
    </source>
</evidence>
<keyword evidence="8 9" id="KW-0560">Oxidoreductase</keyword>